<dbReference type="EMBL" id="JAGINW010000001">
    <property type="protein sequence ID" value="MBP2328179.1"/>
    <property type="molecule type" value="Genomic_DNA"/>
</dbReference>
<comment type="caution">
    <text evidence="12">The sequence shown here is derived from an EMBL/GenBank/DDBJ whole genome shotgun (WGS) entry which is preliminary data.</text>
</comment>
<evidence type="ECO:0000256" key="10">
    <source>
        <dbReference type="SAM" id="Phobius"/>
    </source>
</evidence>
<gene>
    <name evidence="12" type="ORF">JOF56_008564</name>
</gene>
<dbReference type="Pfam" id="PF02518">
    <property type="entry name" value="HATPase_c"/>
    <property type="match status" value="1"/>
</dbReference>
<reference evidence="12 13" key="1">
    <citation type="submission" date="2021-03" db="EMBL/GenBank/DDBJ databases">
        <title>Sequencing the genomes of 1000 actinobacteria strains.</title>
        <authorList>
            <person name="Klenk H.-P."/>
        </authorList>
    </citation>
    <scope>NUCLEOTIDE SEQUENCE [LARGE SCALE GENOMIC DNA]</scope>
    <source>
        <strain evidence="12 13">DSM 46670</strain>
    </source>
</reference>
<evidence type="ECO:0000256" key="8">
    <source>
        <dbReference type="ARBA" id="ARBA00023012"/>
    </source>
</evidence>
<dbReference type="Gene3D" id="3.30.565.10">
    <property type="entry name" value="Histidine kinase-like ATPase, C-terminal domain"/>
    <property type="match status" value="1"/>
</dbReference>
<dbReference type="InterPro" id="IPR011712">
    <property type="entry name" value="Sig_transdc_His_kin_sub3_dim/P"/>
</dbReference>
<feature type="transmembrane region" description="Helical" evidence="10">
    <location>
        <begin position="12"/>
        <end position="34"/>
    </location>
</feature>
<evidence type="ECO:0000259" key="11">
    <source>
        <dbReference type="SMART" id="SM00387"/>
    </source>
</evidence>
<dbReference type="CDD" id="cd16917">
    <property type="entry name" value="HATPase_UhpB-NarQ-NarX-like"/>
    <property type="match status" value="1"/>
</dbReference>
<evidence type="ECO:0000256" key="7">
    <source>
        <dbReference type="ARBA" id="ARBA00022840"/>
    </source>
</evidence>
<keyword evidence="3" id="KW-0597">Phosphoprotein</keyword>
<dbReference type="RefSeq" id="WP_209645226.1">
    <property type="nucleotide sequence ID" value="NZ_JAGINW010000001.1"/>
</dbReference>
<dbReference type="Gene3D" id="1.20.5.1930">
    <property type="match status" value="1"/>
</dbReference>
<keyword evidence="7" id="KW-0067">ATP-binding</keyword>
<dbReference type="Pfam" id="PF07730">
    <property type="entry name" value="HisKA_3"/>
    <property type="match status" value="1"/>
</dbReference>
<evidence type="ECO:0000256" key="9">
    <source>
        <dbReference type="SAM" id="Coils"/>
    </source>
</evidence>
<dbReference type="PANTHER" id="PTHR24421">
    <property type="entry name" value="NITRATE/NITRITE SENSOR PROTEIN NARX-RELATED"/>
    <property type="match status" value="1"/>
</dbReference>
<name>A0ABS4TW20_9PSEU</name>
<keyword evidence="9" id="KW-0175">Coiled coil</keyword>
<evidence type="ECO:0000313" key="13">
    <source>
        <dbReference type="Proteomes" id="UP001519332"/>
    </source>
</evidence>
<keyword evidence="4" id="KW-0808">Transferase</keyword>
<sequence>MRSEGRWAKRLLWWDGRVGLLLLDVAVAVAAIVFDLGSVRRVPVPESLYVVAACAAGLALLARRRFPLVVLIVASVCLLAGTTFLPSMVALYSVAARHGLSPATGVSAVVVAVNGLYRQFTDSFDVVSMVATLSLLVVAPVLGGLWMYQRAALLTALRDRAEEAERNRTLLADQAVLAERRRIAREMHDVVAHHVTAITLQAGALTLAPPDERTAEIGENIRSSGVVALNELRGILGVLRDSSSEDSRLSGVGIPVAIRKLAGEGVNLILPDRWPEVPGDVGRAVYRVVQESLTNAKKHAPQTTVDATVTTTGSTLTVTVTNRLATHHSGVPGSGYGLVGMRERVELAGGQLRAGPHDGRFDVVASFPLGQAEKPS</sequence>
<feature type="transmembrane region" description="Helical" evidence="10">
    <location>
        <begin position="46"/>
        <end position="62"/>
    </location>
</feature>
<dbReference type="InterPro" id="IPR003594">
    <property type="entry name" value="HATPase_dom"/>
</dbReference>
<feature type="transmembrane region" description="Helical" evidence="10">
    <location>
        <begin position="129"/>
        <end position="148"/>
    </location>
</feature>
<dbReference type="Proteomes" id="UP001519332">
    <property type="component" value="Unassembled WGS sequence"/>
</dbReference>
<comment type="catalytic activity">
    <reaction evidence="1">
        <text>ATP + protein L-histidine = ADP + protein N-phospho-L-histidine.</text>
        <dbReference type="EC" id="2.7.13.3"/>
    </reaction>
</comment>
<keyword evidence="10" id="KW-1133">Transmembrane helix</keyword>
<keyword evidence="6 12" id="KW-0418">Kinase</keyword>
<dbReference type="InterPro" id="IPR050482">
    <property type="entry name" value="Sensor_HK_TwoCompSys"/>
</dbReference>
<dbReference type="EC" id="2.7.13.3" evidence="2"/>
<evidence type="ECO:0000256" key="4">
    <source>
        <dbReference type="ARBA" id="ARBA00022679"/>
    </source>
</evidence>
<accession>A0ABS4TW20</accession>
<protein>
    <recommendedName>
        <fullName evidence="2">histidine kinase</fullName>
        <ecNumber evidence="2">2.7.13.3</ecNumber>
    </recommendedName>
</protein>
<evidence type="ECO:0000256" key="2">
    <source>
        <dbReference type="ARBA" id="ARBA00012438"/>
    </source>
</evidence>
<dbReference type="SMART" id="SM00387">
    <property type="entry name" value="HATPase_c"/>
    <property type="match status" value="1"/>
</dbReference>
<keyword evidence="13" id="KW-1185">Reference proteome</keyword>
<dbReference type="PANTHER" id="PTHR24421:SF10">
    <property type="entry name" value="NITRATE_NITRITE SENSOR PROTEIN NARQ"/>
    <property type="match status" value="1"/>
</dbReference>
<evidence type="ECO:0000313" key="12">
    <source>
        <dbReference type="EMBL" id="MBP2328179.1"/>
    </source>
</evidence>
<feature type="transmembrane region" description="Helical" evidence="10">
    <location>
        <begin position="69"/>
        <end position="94"/>
    </location>
</feature>
<keyword evidence="5" id="KW-0547">Nucleotide-binding</keyword>
<organism evidence="12 13">
    <name type="scientific">Kibdelosporangium banguiense</name>
    <dbReference type="NCBI Taxonomy" id="1365924"/>
    <lineage>
        <taxon>Bacteria</taxon>
        <taxon>Bacillati</taxon>
        <taxon>Actinomycetota</taxon>
        <taxon>Actinomycetes</taxon>
        <taxon>Pseudonocardiales</taxon>
        <taxon>Pseudonocardiaceae</taxon>
        <taxon>Kibdelosporangium</taxon>
    </lineage>
</organism>
<proteinExistence type="predicted"/>
<feature type="coiled-coil region" evidence="9">
    <location>
        <begin position="154"/>
        <end position="181"/>
    </location>
</feature>
<keyword evidence="10" id="KW-0472">Membrane</keyword>
<feature type="domain" description="Histidine kinase/HSP90-like ATPase" evidence="11">
    <location>
        <begin position="280"/>
        <end position="371"/>
    </location>
</feature>
<evidence type="ECO:0000256" key="1">
    <source>
        <dbReference type="ARBA" id="ARBA00000085"/>
    </source>
</evidence>
<evidence type="ECO:0000256" key="3">
    <source>
        <dbReference type="ARBA" id="ARBA00022553"/>
    </source>
</evidence>
<keyword evidence="10" id="KW-0812">Transmembrane</keyword>
<feature type="transmembrane region" description="Helical" evidence="10">
    <location>
        <begin position="100"/>
        <end position="117"/>
    </location>
</feature>
<keyword evidence="8" id="KW-0902">Two-component regulatory system</keyword>
<dbReference type="SUPFAM" id="SSF55874">
    <property type="entry name" value="ATPase domain of HSP90 chaperone/DNA topoisomerase II/histidine kinase"/>
    <property type="match status" value="1"/>
</dbReference>
<evidence type="ECO:0000256" key="5">
    <source>
        <dbReference type="ARBA" id="ARBA00022741"/>
    </source>
</evidence>
<dbReference type="InterPro" id="IPR036890">
    <property type="entry name" value="HATPase_C_sf"/>
</dbReference>
<dbReference type="GO" id="GO:0016301">
    <property type="term" value="F:kinase activity"/>
    <property type="evidence" value="ECO:0007669"/>
    <property type="project" value="UniProtKB-KW"/>
</dbReference>
<evidence type="ECO:0000256" key="6">
    <source>
        <dbReference type="ARBA" id="ARBA00022777"/>
    </source>
</evidence>